<gene>
    <name evidence="3" type="ORF">UFOPK3789_01080</name>
</gene>
<dbReference type="SUPFAM" id="SSF56436">
    <property type="entry name" value="C-type lectin-like"/>
    <property type="match status" value="1"/>
</dbReference>
<dbReference type="PANTHER" id="PTHR23150">
    <property type="entry name" value="SULFATASE MODIFYING FACTOR 1, 2"/>
    <property type="match status" value="1"/>
</dbReference>
<dbReference type="EMBL" id="CAFBNL010000067">
    <property type="protein sequence ID" value="CAB4957466.1"/>
    <property type="molecule type" value="Genomic_DNA"/>
</dbReference>
<dbReference type="Pfam" id="PF03781">
    <property type="entry name" value="FGE-sulfatase"/>
    <property type="match status" value="1"/>
</dbReference>
<organism evidence="3">
    <name type="scientific">freshwater metagenome</name>
    <dbReference type="NCBI Taxonomy" id="449393"/>
    <lineage>
        <taxon>unclassified sequences</taxon>
        <taxon>metagenomes</taxon>
        <taxon>ecological metagenomes</taxon>
    </lineage>
</organism>
<reference evidence="3" key="1">
    <citation type="submission" date="2020-05" db="EMBL/GenBank/DDBJ databases">
        <authorList>
            <person name="Chiriac C."/>
            <person name="Salcher M."/>
            <person name="Ghai R."/>
            <person name="Kavagutti S V."/>
        </authorList>
    </citation>
    <scope>NUCLEOTIDE SEQUENCE</scope>
</reference>
<feature type="region of interest" description="Disordered" evidence="1">
    <location>
        <begin position="1"/>
        <end position="42"/>
    </location>
</feature>
<dbReference type="PANTHER" id="PTHR23150:SF19">
    <property type="entry name" value="FORMYLGLYCINE-GENERATING ENZYME"/>
    <property type="match status" value="1"/>
</dbReference>
<evidence type="ECO:0000259" key="2">
    <source>
        <dbReference type="Pfam" id="PF03781"/>
    </source>
</evidence>
<dbReference type="InterPro" id="IPR016187">
    <property type="entry name" value="CTDL_fold"/>
</dbReference>
<accession>A0A6J7KNJ2</accession>
<dbReference type="GO" id="GO:0120147">
    <property type="term" value="F:formylglycine-generating oxidase activity"/>
    <property type="evidence" value="ECO:0007669"/>
    <property type="project" value="TreeGrafter"/>
</dbReference>
<feature type="compositionally biased region" description="Basic and acidic residues" evidence="1">
    <location>
        <begin position="25"/>
        <end position="42"/>
    </location>
</feature>
<protein>
    <submittedName>
        <fullName evidence="3">Unannotated protein</fullName>
    </submittedName>
</protein>
<dbReference type="AlphaFoldDB" id="A0A6J7KNJ2"/>
<sequence length="332" mass="36480">MSEACCMPNRDEAESLSKGNPASSRPEERSGEPVKQAEDEIGGRRVSNLPLIDFVAIPAGVLQMGNPRGDGYEADGESAVHEVTVGAFSIGTTVITNAQFAAFVSDTRYVTEGERFRWSFVFAGHLPDDFEETRGVVGTEWWRQVYGATWFCPEGPNSNIETRSDHPVVHISWSDAEAFCKWSGTRLPTEAEWEYAARGGLVGKAFPWGDELEPNGEHRMNVFQGDFPAQDSGADGFTGTAPVRSFAPNGFGLYETTGNVWEWCSDYFGQDYYRASESVDPRGPASGTHRVMRGGSFLCHASYCRRYRVDARSSNTPDTSVGHLGFRVVALP</sequence>
<dbReference type="Gene3D" id="3.90.1580.10">
    <property type="entry name" value="paralog of FGE (formylglycine-generating enzyme)"/>
    <property type="match status" value="1"/>
</dbReference>
<proteinExistence type="predicted"/>
<dbReference type="InterPro" id="IPR051043">
    <property type="entry name" value="Sulfatase_Mod_Factor_Kinase"/>
</dbReference>
<name>A0A6J7KNJ2_9ZZZZ</name>
<evidence type="ECO:0000313" key="3">
    <source>
        <dbReference type="EMBL" id="CAB4957466.1"/>
    </source>
</evidence>
<evidence type="ECO:0000256" key="1">
    <source>
        <dbReference type="SAM" id="MobiDB-lite"/>
    </source>
</evidence>
<dbReference type="InterPro" id="IPR005532">
    <property type="entry name" value="SUMF_dom"/>
</dbReference>
<feature type="domain" description="Sulfatase-modifying factor enzyme-like" evidence="2">
    <location>
        <begin position="53"/>
        <end position="329"/>
    </location>
</feature>
<dbReference type="InterPro" id="IPR042095">
    <property type="entry name" value="SUMF_sf"/>
</dbReference>